<evidence type="ECO:0000313" key="9">
    <source>
        <dbReference type="Proteomes" id="UP000191144"/>
    </source>
</evidence>
<dbReference type="InterPro" id="IPR003653">
    <property type="entry name" value="Peptidase_C48_C"/>
</dbReference>
<evidence type="ECO:0000256" key="5">
    <source>
        <dbReference type="ARBA" id="ARBA00022801"/>
    </source>
</evidence>
<feature type="compositionally biased region" description="Acidic residues" evidence="6">
    <location>
        <begin position="904"/>
        <end position="915"/>
    </location>
</feature>
<feature type="region of interest" description="Disordered" evidence="6">
    <location>
        <begin position="649"/>
        <end position="707"/>
    </location>
</feature>
<name>A0A1G4KIV1_9SACH</name>
<keyword evidence="3" id="KW-0645">Protease</keyword>
<proteinExistence type="inferred from homology"/>
<feature type="compositionally biased region" description="Basic and acidic residues" evidence="6">
    <location>
        <begin position="21"/>
        <end position="31"/>
    </location>
</feature>
<keyword evidence="2" id="KW-0597">Phosphoprotein</keyword>
<accession>A0A1G4KIV1</accession>
<feature type="compositionally biased region" description="Low complexity" evidence="6">
    <location>
        <begin position="887"/>
        <end position="899"/>
    </location>
</feature>
<feature type="compositionally biased region" description="Acidic residues" evidence="6">
    <location>
        <begin position="665"/>
        <end position="680"/>
    </location>
</feature>
<feature type="compositionally biased region" description="Polar residues" evidence="6">
    <location>
        <begin position="1"/>
        <end position="18"/>
    </location>
</feature>
<feature type="compositionally biased region" description="Basic and acidic residues" evidence="6">
    <location>
        <begin position="683"/>
        <end position="707"/>
    </location>
</feature>
<evidence type="ECO:0000313" key="8">
    <source>
        <dbReference type="EMBL" id="SCV04409.1"/>
    </source>
</evidence>
<dbReference type="GO" id="GO:0016926">
    <property type="term" value="P:protein desumoylation"/>
    <property type="evidence" value="ECO:0007669"/>
    <property type="project" value="TreeGrafter"/>
</dbReference>
<dbReference type="Gene3D" id="3.40.395.10">
    <property type="entry name" value="Adenoviral Proteinase, Chain A"/>
    <property type="match status" value="1"/>
</dbReference>
<evidence type="ECO:0000256" key="6">
    <source>
        <dbReference type="SAM" id="MobiDB-lite"/>
    </source>
</evidence>
<sequence>MGKGSARSSGWMPSNTLSEPRGQKHNNEPKRYTSKLWNEAKRDTLENELVVGLSTGEYFPDVSGSGTRVPSIPSKRLRVDDTIGDDFKRNDTGIEYSYVPKTHRDLNPAFGDTCTKNAGETYGNSSKDRRSQGLFRAIHHSGAETVKNPAVLVFKNSEDITMSIKWKGERIGGTEVDFLKDCQTVFFSVQGNHLGVVLKCSRITSLHSDQTNIFLWTEKGQELVPHIKEVLERSFVDVIVVEGEKVSDHAVISAMKRKALAHGNASVECTLQESSNYTREHHPFQGKELRSLAKPFTKSRNKGTSTIIGVPSSADFPDGHTTSPGQFYGNNSSHVSLLNHTLSNVKRVTRSSTATPPTTADTEETDIQFETPEIFKPALFYKFEDKTTLSITNQDFKCLYNHDWINDSILDFFVKYWTENSIQRGIIIRDQIHVLSSFFYTKLISNPDNYYGNVKKWVRDTDLFKNDYVVMPINESFHWFGCIIWNLPALFSFLIMERDFKLKHQSDGINSDIENNDELSVTSPTVSIMIYDSLRQTHSREVEPIKEFLIAYAADKYQLEVLKPQIKMKTCMVPQQPNMSDCGVHVILNTKTFFEDPKRTIDLWREGKSRNKASAKAVNEYFDKKGRSNARPALREVLWELQRKQIEINKSNGSSENSDQSRIQDDDDGHSDVEILEDYIEPVVKKKSDSHNEERLGTASDDHPVQARDFHELYCEDKSEVEKLPEKSHVRNNFSKTNEVLKDSSRSVTGSPVECAPIYAAQSHQGDMKSSSEADSNTALESPSRTATSSPCEKTPITQSTSVRVNVDSSSAPELNLEKIIRPKSLLTELSPIESPYFKKERSGARIYTSVNSRLRMPKDLEAINEFSPETLRGASSVHEEPRLISKEGSIGEPISSSSNQSDCEFEEIQDADEAPIEHKASGKRFIVSPRKGTTGL</sequence>
<reference evidence="9" key="1">
    <citation type="submission" date="2016-03" db="EMBL/GenBank/DDBJ databases">
        <authorList>
            <person name="Devillers Hugo."/>
        </authorList>
    </citation>
    <scope>NUCLEOTIDE SEQUENCE [LARGE SCALE GENOMIC DNA]</scope>
</reference>
<feature type="domain" description="Ubiquitin-like protease family profile" evidence="7">
    <location>
        <begin position="389"/>
        <end position="593"/>
    </location>
</feature>
<feature type="region of interest" description="Disordered" evidence="6">
    <location>
        <begin position="1"/>
        <end position="35"/>
    </location>
</feature>
<keyword evidence="9" id="KW-1185">Reference proteome</keyword>
<feature type="compositionally biased region" description="Polar residues" evidence="6">
    <location>
        <begin position="773"/>
        <end position="809"/>
    </location>
</feature>
<dbReference type="PANTHER" id="PTHR46896:SF3">
    <property type="entry name" value="FI06413P-RELATED"/>
    <property type="match status" value="1"/>
</dbReference>
<feature type="region of interest" description="Disordered" evidence="6">
    <location>
        <begin position="873"/>
        <end position="937"/>
    </location>
</feature>
<dbReference type="Proteomes" id="UP000191144">
    <property type="component" value="Chromosome H"/>
</dbReference>
<dbReference type="GO" id="GO:0005634">
    <property type="term" value="C:nucleus"/>
    <property type="evidence" value="ECO:0007669"/>
    <property type="project" value="TreeGrafter"/>
</dbReference>
<feature type="compositionally biased region" description="Polar residues" evidence="6">
    <location>
        <begin position="649"/>
        <end position="661"/>
    </location>
</feature>
<feature type="region of interest" description="Disordered" evidence="6">
    <location>
        <begin position="762"/>
        <end position="809"/>
    </location>
</feature>
<dbReference type="PROSITE" id="PS50600">
    <property type="entry name" value="ULP_PROTEASE"/>
    <property type="match status" value="1"/>
</dbReference>
<dbReference type="GO" id="GO:0006508">
    <property type="term" value="P:proteolysis"/>
    <property type="evidence" value="ECO:0007669"/>
    <property type="project" value="UniProtKB-KW"/>
</dbReference>
<keyword evidence="5" id="KW-0378">Hydrolase</keyword>
<evidence type="ECO:0000256" key="3">
    <source>
        <dbReference type="ARBA" id="ARBA00022670"/>
    </source>
</evidence>
<dbReference type="Pfam" id="PF02902">
    <property type="entry name" value="Peptidase_C48"/>
    <property type="match status" value="1"/>
</dbReference>
<dbReference type="SUPFAM" id="SSF54001">
    <property type="entry name" value="Cysteine proteinases"/>
    <property type="match status" value="1"/>
</dbReference>
<gene>
    <name evidence="8" type="ORF">LAME_0H18206G</name>
</gene>
<dbReference type="AlphaFoldDB" id="A0A1G4KIV1"/>
<dbReference type="GO" id="GO:0070139">
    <property type="term" value="F:SUMO-specific endopeptidase activity"/>
    <property type="evidence" value="ECO:0007669"/>
    <property type="project" value="TreeGrafter"/>
</dbReference>
<dbReference type="EMBL" id="LT598480">
    <property type="protein sequence ID" value="SCV04409.1"/>
    <property type="molecule type" value="Genomic_DNA"/>
</dbReference>
<evidence type="ECO:0000256" key="1">
    <source>
        <dbReference type="ARBA" id="ARBA00005234"/>
    </source>
</evidence>
<evidence type="ECO:0000256" key="4">
    <source>
        <dbReference type="ARBA" id="ARBA00022786"/>
    </source>
</evidence>
<keyword evidence="4" id="KW-0833">Ubl conjugation pathway</keyword>
<dbReference type="PANTHER" id="PTHR46896">
    <property type="entry name" value="SENTRIN-SPECIFIC PROTEASE"/>
    <property type="match status" value="1"/>
</dbReference>
<evidence type="ECO:0000259" key="7">
    <source>
        <dbReference type="PROSITE" id="PS50600"/>
    </source>
</evidence>
<organism evidence="8 9">
    <name type="scientific">Lachancea meyersii CBS 8951</name>
    <dbReference type="NCBI Taxonomy" id="1266667"/>
    <lineage>
        <taxon>Eukaryota</taxon>
        <taxon>Fungi</taxon>
        <taxon>Dikarya</taxon>
        <taxon>Ascomycota</taxon>
        <taxon>Saccharomycotina</taxon>
        <taxon>Saccharomycetes</taxon>
        <taxon>Saccharomycetales</taxon>
        <taxon>Saccharomycetaceae</taxon>
        <taxon>Lachancea</taxon>
    </lineage>
</organism>
<protein>
    <submittedName>
        <fullName evidence="8">LAME_0H18206g1_1</fullName>
    </submittedName>
</protein>
<dbReference type="OrthoDB" id="442460at2759"/>
<dbReference type="InterPro" id="IPR051947">
    <property type="entry name" value="Sentrin-specific_protease"/>
</dbReference>
<dbReference type="InterPro" id="IPR038765">
    <property type="entry name" value="Papain-like_cys_pep_sf"/>
</dbReference>
<dbReference type="GO" id="GO:0005737">
    <property type="term" value="C:cytoplasm"/>
    <property type="evidence" value="ECO:0007669"/>
    <property type="project" value="TreeGrafter"/>
</dbReference>
<evidence type="ECO:0000256" key="2">
    <source>
        <dbReference type="ARBA" id="ARBA00022553"/>
    </source>
</evidence>
<comment type="similarity">
    <text evidence="1">Belongs to the peptidase C48 family.</text>
</comment>